<name>A0A061J1L1_TRYRA</name>
<dbReference type="SUPFAM" id="SSF82199">
    <property type="entry name" value="SET domain"/>
    <property type="match status" value="1"/>
</dbReference>
<accession>A0A061J1L1</accession>
<protein>
    <recommendedName>
        <fullName evidence="3">SET domain-containing protein</fullName>
    </recommendedName>
</protein>
<evidence type="ECO:0000313" key="2">
    <source>
        <dbReference type="Proteomes" id="UP000031737"/>
    </source>
</evidence>
<evidence type="ECO:0000313" key="1">
    <source>
        <dbReference type="EMBL" id="ESL09308.1"/>
    </source>
</evidence>
<organism evidence="1 2">
    <name type="scientific">Trypanosoma rangeli SC58</name>
    <dbReference type="NCBI Taxonomy" id="429131"/>
    <lineage>
        <taxon>Eukaryota</taxon>
        <taxon>Discoba</taxon>
        <taxon>Euglenozoa</taxon>
        <taxon>Kinetoplastea</taxon>
        <taxon>Metakinetoplastina</taxon>
        <taxon>Trypanosomatida</taxon>
        <taxon>Trypanosomatidae</taxon>
        <taxon>Trypanosoma</taxon>
        <taxon>Herpetosoma</taxon>
    </lineage>
</organism>
<dbReference type="Gene3D" id="3.90.1410.10">
    <property type="entry name" value="set domain protein methyltransferase, domain 1"/>
    <property type="match status" value="1"/>
</dbReference>
<dbReference type="EMBL" id="AUPL01002973">
    <property type="protein sequence ID" value="ESL09308.1"/>
    <property type="molecule type" value="Genomic_DNA"/>
</dbReference>
<dbReference type="AlphaFoldDB" id="A0A061J1L1"/>
<evidence type="ECO:0008006" key="3">
    <source>
        <dbReference type="Google" id="ProtNLM"/>
    </source>
</evidence>
<dbReference type="Proteomes" id="UP000031737">
    <property type="component" value="Unassembled WGS sequence"/>
</dbReference>
<keyword evidence="2" id="KW-1185">Reference proteome</keyword>
<dbReference type="InterPro" id="IPR046341">
    <property type="entry name" value="SET_dom_sf"/>
</dbReference>
<proteinExistence type="predicted"/>
<reference evidence="1 2" key="1">
    <citation type="submission" date="2013-07" db="EMBL/GenBank/DDBJ databases">
        <authorList>
            <person name="Stoco P.H."/>
            <person name="Wagner G."/>
            <person name="Gerber A."/>
            <person name="Zaha A."/>
            <person name="Thompson C."/>
            <person name="Bartholomeu D.C."/>
            <person name="Luckemeyer D.D."/>
            <person name="Bahia D."/>
            <person name="Loreto E."/>
            <person name="Prestes E.B."/>
            <person name="Lima F.M."/>
            <person name="Rodrigues-Luiz G."/>
            <person name="Vallejo G.A."/>
            <person name="Filho J.F."/>
            <person name="Monteiro K.M."/>
            <person name="Tyler K.M."/>
            <person name="de Almeida L.G."/>
            <person name="Ortiz M.F."/>
            <person name="Siervo M.A."/>
            <person name="de Moraes M.H."/>
            <person name="Cunha O.L."/>
            <person name="Mendonca-Neto R."/>
            <person name="Silva R."/>
            <person name="Teixeira S.M."/>
            <person name="Murta S.M."/>
            <person name="Sincero T.C."/>
            <person name="Mendes T.A."/>
            <person name="Urmenyi T.P."/>
            <person name="Silva V.G."/>
            <person name="da Rocha W.D."/>
            <person name="Andersson B."/>
            <person name="Romanha A.J."/>
            <person name="Steindel M."/>
            <person name="de Vasconcelos A.T."/>
            <person name="Grisard E.C."/>
        </authorList>
    </citation>
    <scope>NUCLEOTIDE SEQUENCE [LARGE SCALE GENOMIC DNA]</scope>
    <source>
        <strain evidence="1 2">SC58</strain>
    </source>
</reference>
<dbReference type="OrthoDB" id="271201at2759"/>
<comment type="caution">
    <text evidence="1">The sequence shown here is derived from an EMBL/GenBank/DDBJ whole genome shotgun (WGS) entry which is preliminary data.</text>
</comment>
<sequence>MRGQRAAKFAEYTATYAILKRLGLHDTVLIEKRDASVGYGVFVKDACDAGTPLLVVPSRRACAVTTLEKLGANLRMVETGALPKLHRLSDGALSRILGCSASQWAKLAWHLAIERQRAFSPWWGWLSVLPSSSSFKTMEENCERLCRLHYTALLPYLMDVRRRIEDEVKTAHAIFAEENVVPSLPYFSEAVNVVLSRAQHLPLCWTTAPGDSVEMGVLPFVDLINGDDGVDRRRNAAVEVAFAVEELPAWYRAWFVQESERGGIDGERELQRLMEEHFFAVVVLERGLLAAEEVILEYELQPWVTGSLSPTEELLLGRLLRYLF</sequence>
<gene>
    <name evidence="1" type="ORF">TRSC58_02973</name>
</gene>
<dbReference type="VEuPathDB" id="TriTrypDB:TRSC58_02973"/>